<feature type="compositionally biased region" description="Polar residues" evidence="1">
    <location>
        <begin position="50"/>
        <end position="63"/>
    </location>
</feature>
<gene>
    <name evidence="2" type="ORF">O181_044812</name>
</gene>
<accession>A0A9Q3DSK0</accession>
<proteinExistence type="predicted"/>
<dbReference type="AlphaFoldDB" id="A0A9Q3DSK0"/>
<feature type="region of interest" description="Disordered" evidence="1">
    <location>
        <begin position="1"/>
        <end position="143"/>
    </location>
</feature>
<comment type="caution">
    <text evidence="2">The sequence shown here is derived from an EMBL/GenBank/DDBJ whole genome shotgun (WGS) entry which is preliminary data.</text>
</comment>
<evidence type="ECO:0000256" key="1">
    <source>
        <dbReference type="SAM" id="MobiDB-lite"/>
    </source>
</evidence>
<keyword evidence="3" id="KW-1185">Reference proteome</keyword>
<organism evidence="2 3">
    <name type="scientific">Austropuccinia psidii MF-1</name>
    <dbReference type="NCBI Taxonomy" id="1389203"/>
    <lineage>
        <taxon>Eukaryota</taxon>
        <taxon>Fungi</taxon>
        <taxon>Dikarya</taxon>
        <taxon>Basidiomycota</taxon>
        <taxon>Pucciniomycotina</taxon>
        <taxon>Pucciniomycetes</taxon>
        <taxon>Pucciniales</taxon>
        <taxon>Sphaerophragmiaceae</taxon>
        <taxon>Austropuccinia</taxon>
    </lineage>
</organism>
<sequence length="143" mass="16182">MFAVRPFSPCGQRSSRPRRPCEDSFVVNNDESIPEREWIPGPQTGRREQFQTISLVPSSINLTTPPPRPPSDEQNQPNPPRQDSPVPSFPRKKTLRQPTPGLSGTQWLEDLFREPSRTNEPSIPGPSPSSKPHEDVRNREPEP</sequence>
<name>A0A9Q3DSK0_9BASI</name>
<dbReference type="Proteomes" id="UP000765509">
    <property type="component" value="Unassembled WGS sequence"/>
</dbReference>
<reference evidence="2" key="1">
    <citation type="submission" date="2021-03" db="EMBL/GenBank/DDBJ databases">
        <title>Draft genome sequence of rust myrtle Austropuccinia psidii MF-1, a brazilian biotype.</title>
        <authorList>
            <person name="Quecine M.C."/>
            <person name="Pachon D.M.R."/>
            <person name="Bonatelli M.L."/>
            <person name="Correr F.H."/>
            <person name="Franceschini L.M."/>
            <person name="Leite T.F."/>
            <person name="Margarido G.R.A."/>
            <person name="Almeida C.A."/>
            <person name="Ferrarezi J.A."/>
            <person name="Labate C.A."/>
        </authorList>
    </citation>
    <scope>NUCLEOTIDE SEQUENCE</scope>
    <source>
        <strain evidence="2">MF-1</strain>
    </source>
</reference>
<evidence type="ECO:0000313" key="3">
    <source>
        <dbReference type="Proteomes" id="UP000765509"/>
    </source>
</evidence>
<feature type="compositionally biased region" description="Polar residues" evidence="1">
    <location>
        <begin position="96"/>
        <end position="106"/>
    </location>
</feature>
<evidence type="ECO:0000313" key="2">
    <source>
        <dbReference type="EMBL" id="MBW0505097.1"/>
    </source>
</evidence>
<feature type="compositionally biased region" description="Basic and acidic residues" evidence="1">
    <location>
        <begin position="131"/>
        <end position="143"/>
    </location>
</feature>
<dbReference type="EMBL" id="AVOT02018308">
    <property type="protein sequence ID" value="MBW0505097.1"/>
    <property type="molecule type" value="Genomic_DNA"/>
</dbReference>
<protein>
    <submittedName>
        <fullName evidence="2">Uncharacterized protein</fullName>
    </submittedName>
</protein>